<evidence type="ECO:0000313" key="14">
    <source>
        <dbReference type="RefSeq" id="XP_035659240.1"/>
    </source>
</evidence>
<evidence type="ECO:0000256" key="9">
    <source>
        <dbReference type="ARBA" id="ARBA00023303"/>
    </source>
</evidence>
<dbReference type="InterPro" id="IPR006201">
    <property type="entry name" value="Neur_channel"/>
</dbReference>
<dbReference type="GeneID" id="118404281"/>
<evidence type="ECO:0000256" key="10">
    <source>
        <dbReference type="ARBA" id="ARBA00034099"/>
    </source>
</evidence>
<dbReference type="GO" id="GO:0005886">
    <property type="term" value="C:plasma membrane"/>
    <property type="evidence" value="ECO:0000318"/>
    <property type="project" value="GO_Central"/>
</dbReference>
<evidence type="ECO:0000256" key="5">
    <source>
        <dbReference type="ARBA" id="ARBA00023065"/>
    </source>
</evidence>
<dbReference type="GO" id="GO:1904315">
    <property type="term" value="F:transmitter-gated monoatomic ion channel activity involved in regulation of postsynaptic membrane potential"/>
    <property type="evidence" value="ECO:0000318"/>
    <property type="project" value="GO_Central"/>
</dbReference>
<accession>A0A9J7HIZ2</accession>
<keyword evidence="13" id="KW-1185">Reference proteome</keyword>
<dbReference type="PROSITE" id="PS00236">
    <property type="entry name" value="NEUROTR_ION_CHANNEL"/>
    <property type="match status" value="1"/>
</dbReference>
<keyword evidence="3" id="KW-0812">Transmembrane</keyword>
<dbReference type="Pfam" id="PF02931">
    <property type="entry name" value="Neur_chan_LBD"/>
    <property type="match status" value="1"/>
</dbReference>
<evidence type="ECO:0000256" key="7">
    <source>
        <dbReference type="ARBA" id="ARBA00023170"/>
    </source>
</evidence>
<evidence type="ECO:0000259" key="12">
    <source>
        <dbReference type="Pfam" id="PF02931"/>
    </source>
</evidence>
<dbReference type="SUPFAM" id="SSF63712">
    <property type="entry name" value="Nicotinic receptor ligand binding domain-like"/>
    <property type="match status" value="1"/>
</dbReference>
<dbReference type="InterPro" id="IPR006202">
    <property type="entry name" value="Neur_chan_lig-bd"/>
</dbReference>
<evidence type="ECO:0000256" key="4">
    <source>
        <dbReference type="ARBA" id="ARBA00023018"/>
    </source>
</evidence>
<feature type="domain" description="Neurotransmitter-gated ion-channel ligand-binding" evidence="12">
    <location>
        <begin position="30"/>
        <end position="206"/>
    </location>
</feature>
<keyword evidence="2" id="KW-1003">Cell membrane</keyword>
<keyword evidence="1 11" id="KW-0813">Transport</keyword>
<keyword evidence="8" id="KW-1071">Ligand-gated ion channel</keyword>
<dbReference type="GO" id="GO:0034220">
    <property type="term" value="P:monoatomic ion transmembrane transport"/>
    <property type="evidence" value="ECO:0000318"/>
    <property type="project" value="GO_Central"/>
</dbReference>
<dbReference type="OrthoDB" id="5975154at2759"/>
<reference evidence="14" key="2">
    <citation type="submission" date="2025-08" db="UniProtKB">
        <authorList>
            <consortium name="RefSeq"/>
        </authorList>
    </citation>
    <scope>IDENTIFICATION</scope>
    <source>
        <strain evidence="14">S238N-H82</strain>
        <tissue evidence="14">Testes</tissue>
    </source>
</reference>
<dbReference type="AlphaFoldDB" id="A0A9J7HIZ2"/>
<name>A0A9J7HIZ2_BRAFL</name>
<dbReference type="FunFam" id="2.70.170.10:FF:000030">
    <property type="entry name" value="AcetylCholine Receptor"/>
    <property type="match status" value="1"/>
</dbReference>
<dbReference type="InterPro" id="IPR036734">
    <property type="entry name" value="Neur_chan_lig-bd_sf"/>
</dbReference>
<dbReference type="GO" id="GO:0007268">
    <property type="term" value="P:chemical synaptic transmission"/>
    <property type="evidence" value="ECO:0000318"/>
    <property type="project" value="GO_Central"/>
</dbReference>
<dbReference type="GO" id="GO:0005892">
    <property type="term" value="C:acetylcholine-gated channel complex"/>
    <property type="evidence" value="ECO:0000318"/>
    <property type="project" value="GO_Central"/>
</dbReference>
<reference evidence="13" key="1">
    <citation type="journal article" date="2020" name="Nat. Ecol. Evol.">
        <title>Deeply conserved synteny resolves early events in vertebrate evolution.</title>
        <authorList>
            <person name="Simakov O."/>
            <person name="Marletaz F."/>
            <person name="Yue J.X."/>
            <person name="O'Connell B."/>
            <person name="Jenkins J."/>
            <person name="Brandt A."/>
            <person name="Calef R."/>
            <person name="Tung C.H."/>
            <person name="Huang T.K."/>
            <person name="Schmutz J."/>
            <person name="Satoh N."/>
            <person name="Yu J.K."/>
            <person name="Putnam N.H."/>
            <person name="Green R.E."/>
            <person name="Rokhsar D.S."/>
        </authorList>
    </citation>
    <scope>NUCLEOTIDE SEQUENCE [LARGE SCALE GENOMIC DNA]</scope>
    <source>
        <strain evidence="13">S238N-H82</strain>
    </source>
</reference>
<dbReference type="GO" id="GO:0045211">
    <property type="term" value="C:postsynaptic membrane"/>
    <property type="evidence" value="ECO:0007669"/>
    <property type="project" value="InterPro"/>
</dbReference>
<dbReference type="KEGG" id="bfo:118404281"/>
<gene>
    <name evidence="14" type="primary">LOC118404281</name>
</gene>
<proteinExistence type="inferred from homology"/>
<evidence type="ECO:0000256" key="8">
    <source>
        <dbReference type="ARBA" id="ARBA00023286"/>
    </source>
</evidence>
<dbReference type="GO" id="GO:0045202">
    <property type="term" value="C:synapse"/>
    <property type="evidence" value="ECO:0000318"/>
    <property type="project" value="GO_Central"/>
</dbReference>
<dbReference type="PRINTS" id="PR00252">
    <property type="entry name" value="NRIONCHANNEL"/>
</dbReference>
<keyword evidence="5 11" id="KW-0406">Ion transport</keyword>
<dbReference type="PRINTS" id="PR00254">
    <property type="entry name" value="NICOTINICR"/>
</dbReference>
<evidence type="ECO:0000256" key="2">
    <source>
        <dbReference type="ARBA" id="ARBA00022475"/>
    </source>
</evidence>
<dbReference type="GO" id="GO:0043005">
    <property type="term" value="C:neuron projection"/>
    <property type="evidence" value="ECO:0000318"/>
    <property type="project" value="GO_Central"/>
</dbReference>
<dbReference type="CDD" id="cd18997">
    <property type="entry name" value="LGIC_ECD_nAChR"/>
    <property type="match status" value="1"/>
</dbReference>
<dbReference type="GO" id="GO:0042391">
    <property type="term" value="P:regulation of membrane potential"/>
    <property type="evidence" value="ECO:0000318"/>
    <property type="project" value="GO_Central"/>
</dbReference>
<sequence>MTNLYCTVLLCVCFLSTVLPQGTAGGTIFEKEVVDKLLENYSTDARPGKPPLDITTIYIDVVLAQIQQLDAVEQVLTSNLWVRQSWNDDHLTWNPEENGNVTAVYVNSENIWRPDTILYNRIHDEGFSSTPDTNAIIKYNGDVFWPYPVTARTSCLLDISLFPYDVQRCPLEFGSWTYNAEQLALVNVSPEGDTEEFIENGERVVLTLIKDSLYKL</sequence>
<keyword evidence="4" id="KW-0770">Synapse</keyword>
<keyword evidence="9 11" id="KW-0407">Ion channel</keyword>
<evidence type="ECO:0000256" key="1">
    <source>
        <dbReference type="ARBA" id="ARBA00022448"/>
    </source>
</evidence>
<evidence type="ECO:0000256" key="6">
    <source>
        <dbReference type="ARBA" id="ARBA00023136"/>
    </source>
</evidence>
<organism evidence="13 14">
    <name type="scientific">Branchiostoma floridae</name>
    <name type="common">Florida lancelet</name>
    <name type="synonym">Amphioxus</name>
    <dbReference type="NCBI Taxonomy" id="7739"/>
    <lineage>
        <taxon>Eukaryota</taxon>
        <taxon>Metazoa</taxon>
        <taxon>Chordata</taxon>
        <taxon>Cephalochordata</taxon>
        <taxon>Leptocardii</taxon>
        <taxon>Amphioxiformes</taxon>
        <taxon>Branchiostomatidae</taxon>
        <taxon>Branchiostoma</taxon>
    </lineage>
</organism>
<evidence type="ECO:0000256" key="3">
    <source>
        <dbReference type="ARBA" id="ARBA00022692"/>
    </source>
</evidence>
<dbReference type="PANTHER" id="PTHR18945">
    <property type="entry name" value="NEUROTRANSMITTER GATED ION CHANNEL"/>
    <property type="match status" value="1"/>
</dbReference>
<dbReference type="InterPro" id="IPR002394">
    <property type="entry name" value="Nicotinic_acetylcholine_rcpt"/>
</dbReference>
<dbReference type="GO" id="GO:0022848">
    <property type="term" value="F:acetylcholine-gated monoatomic cation-selective channel activity"/>
    <property type="evidence" value="ECO:0007669"/>
    <property type="project" value="InterPro"/>
</dbReference>
<dbReference type="Gene3D" id="2.70.170.10">
    <property type="entry name" value="Neurotransmitter-gated ion-channel ligand-binding domain"/>
    <property type="match status" value="1"/>
</dbReference>
<dbReference type="GO" id="GO:0004888">
    <property type="term" value="F:transmembrane signaling receptor activity"/>
    <property type="evidence" value="ECO:0007669"/>
    <property type="project" value="InterPro"/>
</dbReference>
<evidence type="ECO:0000256" key="11">
    <source>
        <dbReference type="RuleBase" id="RU000687"/>
    </source>
</evidence>
<keyword evidence="6" id="KW-0472">Membrane</keyword>
<comment type="subcellular location">
    <subcellularLocation>
        <location evidence="10">Synaptic cell membrane</location>
        <topology evidence="10">Multi-pass membrane protein</topology>
    </subcellularLocation>
</comment>
<feature type="signal peptide" evidence="11">
    <location>
        <begin position="1"/>
        <end position="25"/>
    </location>
</feature>
<evidence type="ECO:0000313" key="13">
    <source>
        <dbReference type="Proteomes" id="UP000001554"/>
    </source>
</evidence>
<dbReference type="InterPro" id="IPR018000">
    <property type="entry name" value="Neurotransmitter_ion_chnl_CS"/>
</dbReference>
<comment type="similarity">
    <text evidence="11">Belongs to the ligand-gated ion channel (TC 1.A.9) family.</text>
</comment>
<keyword evidence="11" id="KW-0732">Signal</keyword>
<dbReference type="OMA" id="AWINLEW"/>
<protein>
    <submittedName>
        <fullName evidence="14">Neuronal acetylcholine receptor subunit alpha-9-II-like</fullName>
    </submittedName>
</protein>
<keyword evidence="7" id="KW-0675">Receptor</keyword>
<dbReference type="Proteomes" id="UP000001554">
    <property type="component" value="Chromosome 17"/>
</dbReference>
<dbReference type="GO" id="GO:0005231">
    <property type="term" value="F:excitatory extracellular ligand-gated monoatomic ion channel activity"/>
    <property type="evidence" value="ECO:0000318"/>
    <property type="project" value="GO_Central"/>
</dbReference>
<feature type="chain" id="PRO_5039960999" evidence="11">
    <location>
        <begin position="26"/>
        <end position="216"/>
    </location>
</feature>
<dbReference type="RefSeq" id="XP_035659240.1">
    <property type="nucleotide sequence ID" value="XM_035803347.1"/>
</dbReference>